<reference evidence="1" key="2">
    <citation type="submission" date="2024-06" db="EMBL/GenBank/DDBJ databases">
        <authorList>
            <person name="Plum-Jensen L.E."/>
            <person name="Schramm A."/>
            <person name="Marshall I.P.G."/>
        </authorList>
    </citation>
    <scope>NUCLEOTIDE SEQUENCE</scope>
    <source>
        <strain evidence="1">Rat1</strain>
    </source>
</reference>
<proteinExistence type="predicted"/>
<sequence>MAMIYPQRMTATVEEDFVLFLIGMRINKLWKVHKWLPVARSMLNMIDELYEHPELGFLSHEQWIGRTTVMMQYWKSFEHLENFAKNRTSVHLPVWTRFNKQIGTSGDVGIWHETYLSGKGRYECVYNNMPQFGLAKVGNHIEARGKYLSARSRMNA</sequence>
<gene>
    <name evidence="1" type="ORF">Q3M24_03715</name>
</gene>
<evidence type="ECO:0000313" key="1">
    <source>
        <dbReference type="EMBL" id="XCN73874.1"/>
    </source>
</evidence>
<dbReference type="KEGG" id="eaj:Q3M24_03715"/>
<dbReference type="Pfam" id="PF13826">
    <property type="entry name" value="Monooxy_af470-like"/>
    <property type="match status" value="1"/>
</dbReference>
<dbReference type="EMBL" id="CP159373">
    <property type="protein sequence ID" value="XCN73874.1"/>
    <property type="molecule type" value="Genomic_DNA"/>
</dbReference>
<organism evidence="1">
    <name type="scientific">Candidatus Electrothrix aestuarii</name>
    <dbReference type="NCBI Taxonomy" id="3062594"/>
    <lineage>
        <taxon>Bacteria</taxon>
        <taxon>Pseudomonadati</taxon>
        <taxon>Thermodesulfobacteriota</taxon>
        <taxon>Desulfobulbia</taxon>
        <taxon>Desulfobulbales</taxon>
        <taxon>Desulfobulbaceae</taxon>
        <taxon>Candidatus Electrothrix</taxon>
    </lineage>
</organism>
<accession>A0AAU8LYH5</accession>
<dbReference type="AlphaFoldDB" id="A0AAU8LYH5"/>
<name>A0AAU8LYH5_9BACT</name>
<reference evidence="1" key="1">
    <citation type="journal article" date="2024" name="Syst. Appl. Microbiol.">
        <title>First single-strain enrichments of Electrothrix cable bacteria, description of E. aestuarii sp. nov. and E. rattekaaiensis sp. nov., and proposal of a cable bacteria taxonomy following the rules of the SeqCode.</title>
        <authorList>
            <person name="Plum-Jensen L.E."/>
            <person name="Schramm A."/>
            <person name="Marshall I.P.G."/>
        </authorList>
    </citation>
    <scope>NUCLEOTIDE SEQUENCE</scope>
    <source>
        <strain evidence="1">Rat1</strain>
    </source>
</reference>
<dbReference type="InterPro" id="IPR025444">
    <property type="entry name" value="Monooxy_af470"/>
</dbReference>
<protein>
    <submittedName>
        <fullName evidence="1">DUF4188 domain-containing protein</fullName>
    </submittedName>
</protein>